<feature type="transmembrane region" description="Helical" evidence="5">
    <location>
        <begin position="234"/>
        <end position="251"/>
    </location>
</feature>
<organism evidence="6 7">
    <name type="scientific">Candidatus Argoarchaeum ethanivorans</name>
    <dbReference type="NCBI Taxonomy" id="2608793"/>
    <lineage>
        <taxon>Archaea</taxon>
        <taxon>Methanobacteriati</taxon>
        <taxon>Methanobacteriota</taxon>
        <taxon>Stenosarchaea group</taxon>
        <taxon>Methanomicrobia</taxon>
        <taxon>Methanosarcinales</taxon>
        <taxon>Methanosarcinales incertae sedis</taxon>
        <taxon>GOM Arc I cluster</taxon>
        <taxon>Candidatus Argoarchaeum</taxon>
    </lineage>
</organism>
<feature type="transmembrane region" description="Helical" evidence="5">
    <location>
        <begin position="130"/>
        <end position="147"/>
    </location>
</feature>
<feature type="transmembrane region" description="Helical" evidence="5">
    <location>
        <begin position="34"/>
        <end position="60"/>
    </location>
</feature>
<dbReference type="Proteomes" id="UP000634805">
    <property type="component" value="Unassembled WGS sequence"/>
</dbReference>
<evidence type="ECO:0000256" key="3">
    <source>
        <dbReference type="ARBA" id="ARBA00022989"/>
    </source>
</evidence>
<dbReference type="Pfam" id="PF01040">
    <property type="entry name" value="UbiA"/>
    <property type="match status" value="1"/>
</dbReference>
<name>A0A811T9I2_9EURY</name>
<feature type="transmembrane region" description="Helical" evidence="5">
    <location>
        <begin position="257"/>
        <end position="276"/>
    </location>
</feature>
<keyword evidence="6" id="KW-0808">Transferase</keyword>
<evidence type="ECO:0000256" key="1">
    <source>
        <dbReference type="ARBA" id="ARBA00004651"/>
    </source>
</evidence>
<keyword evidence="2 5" id="KW-0812">Transmembrane</keyword>
<dbReference type="InterPro" id="IPR000537">
    <property type="entry name" value="UbiA_prenyltransferase"/>
</dbReference>
<reference evidence="6" key="1">
    <citation type="submission" date="2020-10" db="EMBL/GenBank/DDBJ databases">
        <authorList>
            <person name="Hahn C.J."/>
            <person name="Laso-Perez R."/>
            <person name="Vulcano F."/>
            <person name="Vaziourakis K.-M."/>
            <person name="Stokke R."/>
            <person name="Steen I.H."/>
            <person name="Teske A."/>
            <person name="Boetius A."/>
            <person name="Liebeke M."/>
            <person name="Amann R."/>
            <person name="Knittel K."/>
        </authorList>
    </citation>
    <scope>NUCLEOTIDE SEQUENCE</scope>
    <source>
        <strain evidence="6">Gfbio:e3339647-f889-4370-9287-4fb5cb688e4c:AG392D22_GoMArc1</strain>
    </source>
</reference>
<comment type="subcellular location">
    <subcellularLocation>
        <location evidence="1">Cell membrane</location>
        <topology evidence="1">Multi-pass membrane protein</topology>
    </subcellularLocation>
</comment>
<keyword evidence="4 5" id="KW-0472">Membrane</keyword>
<feature type="transmembrane region" description="Helical" evidence="5">
    <location>
        <begin position="108"/>
        <end position="124"/>
    </location>
</feature>
<dbReference type="GO" id="GO:0005886">
    <property type="term" value="C:plasma membrane"/>
    <property type="evidence" value="ECO:0007669"/>
    <property type="project" value="UniProtKB-SubCell"/>
</dbReference>
<proteinExistence type="predicted"/>
<keyword evidence="3 5" id="KW-1133">Transmembrane helix</keyword>
<comment type="caution">
    <text evidence="6">The sequence shown here is derived from an EMBL/GenBank/DDBJ whole genome shotgun (WGS) entry which is preliminary data.</text>
</comment>
<evidence type="ECO:0000256" key="2">
    <source>
        <dbReference type="ARBA" id="ARBA00022692"/>
    </source>
</evidence>
<dbReference type="CDD" id="cd13967">
    <property type="entry name" value="PT_UbiA_5"/>
    <property type="match status" value="1"/>
</dbReference>
<sequence>MTNIEDACVNSRFDKGDCLVSHLFKRFYTVLDKFVSLLTISSIFIAITGSLLPYFSFLLYGVRVDFKLLLASGLLTFTVYNLDKLTGIEEDLVNVPERAGFIEKNKKSVTFATIAAYIVALFLSFLQNPFAIFIILFPFCIGIVYSIKISNFRLKDITGIKNIVVALCWAVIGAFIPLAISFRDFSVISLIFYFFFTKLFINTVLFDVRDIKGDKMNGVKTIPVVFGRKRTKNILLTLNSTLIPWLVYSYLSGCFHIYFIVLVFSIGHGYWYILYFCREENTGKSLDLLVDGEWIPVVILAAILTQFA</sequence>
<feature type="transmembrane region" description="Helical" evidence="5">
    <location>
        <begin position="159"/>
        <end position="180"/>
    </location>
</feature>
<accession>A0A811T9I2</accession>
<dbReference type="Gene3D" id="1.20.120.1780">
    <property type="entry name" value="UbiA prenyltransferase"/>
    <property type="match status" value="1"/>
</dbReference>
<dbReference type="AlphaFoldDB" id="A0A811T9I2"/>
<evidence type="ECO:0000313" key="7">
    <source>
        <dbReference type="Proteomes" id="UP000634805"/>
    </source>
</evidence>
<dbReference type="GO" id="GO:0016765">
    <property type="term" value="F:transferase activity, transferring alkyl or aryl (other than methyl) groups"/>
    <property type="evidence" value="ECO:0007669"/>
    <property type="project" value="InterPro"/>
</dbReference>
<feature type="transmembrane region" description="Helical" evidence="5">
    <location>
        <begin position="186"/>
        <end position="206"/>
    </location>
</feature>
<gene>
    <name evidence="6" type="ORF">EMLJLAPB_00255</name>
</gene>
<evidence type="ECO:0000313" key="6">
    <source>
        <dbReference type="EMBL" id="CAD6492273.1"/>
    </source>
</evidence>
<protein>
    <submittedName>
        <fullName evidence="6">UbiA prenyltransferase family protein</fullName>
    </submittedName>
</protein>
<evidence type="ECO:0000256" key="4">
    <source>
        <dbReference type="ARBA" id="ARBA00023136"/>
    </source>
</evidence>
<dbReference type="EMBL" id="CAJHIS010000004">
    <property type="protein sequence ID" value="CAD6492273.1"/>
    <property type="molecule type" value="Genomic_DNA"/>
</dbReference>
<evidence type="ECO:0000256" key="5">
    <source>
        <dbReference type="SAM" id="Phobius"/>
    </source>
</evidence>